<evidence type="ECO:0000259" key="3">
    <source>
        <dbReference type="Pfam" id="PF12697"/>
    </source>
</evidence>
<dbReference type="InterPro" id="IPR029058">
    <property type="entry name" value="AB_hydrolase_fold"/>
</dbReference>
<organism evidence="4 5">
    <name type="scientific">Lentinula raphanica</name>
    <dbReference type="NCBI Taxonomy" id="153919"/>
    <lineage>
        <taxon>Eukaryota</taxon>
        <taxon>Fungi</taxon>
        <taxon>Dikarya</taxon>
        <taxon>Basidiomycota</taxon>
        <taxon>Agaricomycotina</taxon>
        <taxon>Agaricomycetes</taxon>
        <taxon>Agaricomycetidae</taxon>
        <taxon>Agaricales</taxon>
        <taxon>Marasmiineae</taxon>
        <taxon>Omphalotaceae</taxon>
        <taxon>Lentinula</taxon>
    </lineage>
</organism>
<dbReference type="SUPFAM" id="SSF53474">
    <property type="entry name" value="alpha/beta-Hydrolases"/>
    <property type="match status" value="1"/>
</dbReference>
<keyword evidence="5" id="KW-1185">Reference proteome</keyword>
<protein>
    <submittedName>
        <fullName evidence="4">Alpha beta-hydrolase</fullName>
    </submittedName>
</protein>
<accession>A0AA38UAR2</accession>
<proteinExistence type="inferred from homology"/>
<dbReference type="PANTHER" id="PTHR46118:SF4">
    <property type="entry name" value="PROTEIN ABHD11"/>
    <property type="match status" value="1"/>
</dbReference>
<dbReference type="AlphaFoldDB" id="A0AA38UAR2"/>
<dbReference type="EMBL" id="MU807083">
    <property type="protein sequence ID" value="KAJ3832097.1"/>
    <property type="molecule type" value="Genomic_DNA"/>
</dbReference>
<dbReference type="Gene3D" id="3.40.50.1820">
    <property type="entry name" value="alpha/beta hydrolase"/>
    <property type="match status" value="1"/>
</dbReference>
<reference evidence="4" key="1">
    <citation type="submission" date="2022-08" db="EMBL/GenBank/DDBJ databases">
        <authorList>
            <consortium name="DOE Joint Genome Institute"/>
            <person name="Min B."/>
            <person name="Riley R."/>
            <person name="Sierra-Patev S."/>
            <person name="Naranjo-Ortiz M."/>
            <person name="Looney B."/>
            <person name="Konkel Z."/>
            <person name="Slot J.C."/>
            <person name="Sakamoto Y."/>
            <person name="Steenwyk J.L."/>
            <person name="Rokas A."/>
            <person name="Carro J."/>
            <person name="Camarero S."/>
            <person name="Ferreira P."/>
            <person name="Molpeceres G."/>
            <person name="Ruiz-Duenas F.J."/>
            <person name="Serrano A."/>
            <person name="Henrissat B."/>
            <person name="Drula E."/>
            <person name="Hughes K.W."/>
            <person name="Mata J.L."/>
            <person name="Ishikawa N.K."/>
            <person name="Vargas-Isla R."/>
            <person name="Ushijima S."/>
            <person name="Smith C.A."/>
            <person name="Ahrendt S."/>
            <person name="Andreopoulos W."/>
            <person name="He G."/>
            <person name="Labutti K."/>
            <person name="Lipzen A."/>
            <person name="Ng V."/>
            <person name="Sandor L."/>
            <person name="Barry K."/>
            <person name="Martinez A.T."/>
            <person name="Xiao Y."/>
            <person name="Gibbons J.G."/>
            <person name="Terashima K."/>
            <person name="Hibbett D.S."/>
            <person name="Grigoriev I.V."/>
        </authorList>
    </citation>
    <scope>NUCLEOTIDE SEQUENCE</scope>
    <source>
        <strain evidence="4">TFB9207</strain>
    </source>
</reference>
<evidence type="ECO:0000256" key="1">
    <source>
        <dbReference type="ARBA" id="ARBA00008645"/>
    </source>
</evidence>
<dbReference type="Proteomes" id="UP001163846">
    <property type="component" value="Unassembled WGS sequence"/>
</dbReference>
<comment type="caution">
    <text evidence="4">The sequence shown here is derived from an EMBL/GenBank/DDBJ whole genome shotgun (WGS) entry which is preliminary data.</text>
</comment>
<dbReference type="GO" id="GO:0005739">
    <property type="term" value="C:mitochondrion"/>
    <property type="evidence" value="ECO:0007669"/>
    <property type="project" value="TreeGrafter"/>
</dbReference>
<evidence type="ECO:0000313" key="5">
    <source>
        <dbReference type="Proteomes" id="UP001163846"/>
    </source>
</evidence>
<dbReference type="InterPro" id="IPR000073">
    <property type="entry name" value="AB_hydrolase_1"/>
</dbReference>
<comment type="similarity">
    <text evidence="1">Belongs to the AB hydrolase superfamily.</text>
</comment>
<sequence length="318" mass="35206">MLQKASATICVPRLALNRTSPIPAGYKRKHSTLLNASVKPVDLDYAEIIPPNGNKTQGALVLLHGLLGFKRNWNTLSKTFSRDLGCPVYAVDMRNHGLSPHAKPMDYLHMAADILHFIKKLDLSDISLLGHSMGGKAAMTLALDDNLPASLLKNLIIADISPTKGKVSRASLSYIETMRRIEALKLTSPNARKEADRLLTEVEKDPSTRAFLLSTLIVPSSDSEYARFGVPLDILGDSIPELGSFPYDPGEATYRAIFTRSHRARFVNDENIPIFKGFFPNSRIEVLDTGHWVHAERPDEFKNVVVNFIRSSKTTSEA</sequence>
<name>A0AA38UAR2_9AGAR</name>
<feature type="domain" description="AB hydrolase-1" evidence="3">
    <location>
        <begin position="60"/>
        <end position="301"/>
    </location>
</feature>
<keyword evidence="2" id="KW-0378">Hydrolase</keyword>
<dbReference type="Pfam" id="PF12697">
    <property type="entry name" value="Abhydrolase_6"/>
    <property type="match status" value="1"/>
</dbReference>
<evidence type="ECO:0000256" key="2">
    <source>
        <dbReference type="ARBA" id="ARBA00022801"/>
    </source>
</evidence>
<dbReference type="PANTHER" id="PTHR46118">
    <property type="entry name" value="PROTEIN ABHD11"/>
    <property type="match status" value="1"/>
</dbReference>
<dbReference type="GO" id="GO:0052689">
    <property type="term" value="F:carboxylic ester hydrolase activity"/>
    <property type="evidence" value="ECO:0007669"/>
    <property type="project" value="TreeGrafter"/>
</dbReference>
<evidence type="ECO:0000313" key="4">
    <source>
        <dbReference type="EMBL" id="KAJ3832097.1"/>
    </source>
</evidence>
<gene>
    <name evidence="4" type="ORF">F5878DRAFT_666883</name>
</gene>